<dbReference type="InterPro" id="IPR019007">
    <property type="entry name" value="Wbp11/ELF5/Saf1_N"/>
</dbReference>
<protein>
    <recommendedName>
        <fullName evidence="2">Wbp11/ELF5/Saf1 N-terminal domain-containing protein</fullName>
    </recommendedName>
</protein>
<feature type="compositionally biased region" description="Acidic residues" evidence="1">
    <location>
        <begin position="134"/>
        <end position="145"/>
    </location>
</feature>
<evidence type="ECO:0000256" key="1">
    <source>
        <dbReference type="SAM" id="MobiDB-lite"/>
    </source>
</evidence>
<organism evidence="3 4">
    <name type="scientific">Xylona heveae (strain CBS 132557 / TC161)</name>
    <dbReference type="NCBI Taxonomy" id="1328760"/>
    <lineage>
        <taxon>Eukaryota</taxon>
        <taxon>Fungi</taxon>
        <taxon>Dikarya</taxon>
        <taxon>Ascomycota</taxon>
        <taxon>Pezizomycotina</taxon>
        <taxon>Xylonomycetes</taxon>
        <taxon>Xylonales</taxon>
        <taxon>Xylonaceae</taxon>
        <taxon>Xylona</taxon>
    </lineage>
</organism>
<feature type="compositionally biased region" description="Basic and acidic residues" evidence="1">
    <location>
        <begin position="14"/>
        <end position="38"/>
    </location>
</feature>
<dbReference type="STRING" id="1328760.A0A165FE25"/>
<dbReference type="OrthoDB" id="5597581at2759"/>
<evidence type="ECO:0000259" key="2">
    <source>
        <dbReference type="Pfam" id="PF09429"/>
    </source>
</evidence>
<reference evidence="3 4" key="1">
    <citation type="journal article" date="2016" name="Fungal Biol.">
        <title>The genome of Xylona heveae provides a window into fungal endophytism.</title>
        <authorList>
            <person name="Gazis R."/>
            <person name="Kuo A."/>
            <person name="Riley R."/>
            <person name="LaButti K."/>
            <person name="Lipzen A."/>
            <person name="Lin J."/>
            <person name="Amirebrahimi M."/>
            <person name="Hesse C.N."/>
            <person name="Spatafora J.W."/>
            <person name="Henrissat B."/>
            <person name="Hainaut M."/>
            <person name="Grigoriev I.V."/>
            <person name="Hibbett D.S."/>
        </authorList>
    </citation>
    <scope>NUCLEOTIDE SEQUENCE [LARGE SCALE GENOMIC DNA]</scope>
    <source>
        <strain evidence="3 4">TC161</strain>
    </source>
</reference>
<feature type="compositionally biased region" description="Basic and acidic residues" evidence="1">
    <location>
        <begin position="239"/>
        <end position="263"/>
    </location>
</feature>
<dbReference type="Proteomes" id="UP000076632">
    <property type="component" value="Unassembled WGS sequence"/>
</dbReference>
<sequence length="319" mass="34791">MVKERSVNPAQAQRKLEKQKALKKSKAEQQTRRNEKLARRNPGRMQRQIDELKAAEESRPLSTRDKSVLEELERDLRAVLKAREALGDKAPQFSSSHHHDGGGGGGGTGRGGHGQRGGRGGGSYLGKRRRGSDDGDSSDSEETDEEVRRIPMPRDSPPPIPPRRRHNKNANMIPLGGGAGEGGGRGERVPHALPQKPQVQAPAQTVYESKPVVRDLRKEAISAFVPAAVQRKLGLQKGEGGRLLEPEEADRLEREGYGQKEAETSSTSASPLPPSAVSAQLGPGGATSEDEIARLQAEQERFERELRTVQVEEVEDEDL</sequence>
<gene>
    <name evidence="3" type="ORF">L228DRAFT_284785</name>
</gene>
<feature type="region of interest" description="Disordered" evidence="1">
    <location>
        <begin position="1"/>
        <end position="70"/>
    </location>
</feature>
<dbReference type="OMA" id="MPKERNF"/>
<keyword evidence="4" id="KW-1185">Reference proteome</keyword>
<dbReference type="InParanoid" id="A0A165FE25"/>
<feature type="compositionally biased region" description="Gly residues" evidence="1">
    <location>
        <begin position="102"/>
        <end position="124"/>
    </location>
</feature>
<feature type="region of interest" description="Disordered" evidence="1">
    <location>
        <begin position="87"/>
        <end position="204"/>
    </location>
</feature>
<dbReference type="Pfam" id="PF09429">
    <property type="entry name" value="Wbp11"/>
    <property type="match status" value="1"/>
</dbReference>
<accession>A0A165FE25</accession>
<dbReference type="AlphaFoldDB" id="A0A165FE25"/>
<dbReference type="EMBL" id="KV407462">
    <property type="protein sequence ID" value="KZF20870.1"/>
    <property type="molecule type" value="Genomic_DNA"/>
</dbReference>
<evidence type="ECO:0000313" key="4">
    <source>
        <dbReference type="Proteomes" id="UP000076632"/>
    </source>
</evidence>
<evidence type="ECO:0000313" key="3">
    <source>
        <dbReference type="EMBL" id="KZF20870.1"/>
    </source>
</evidence>
<feature type="compositionally biased region" description="Basic and acidic residues" evidence="1">
    <location>
        <begin position="47"/>
        <end position="70"/>
    </location>
</feature>
<proteinExistence type="predicted"/>
<feature type="domain" description="Wbp11/ELF5/Saf1 N-terminal" evidence="2">
    <location>
        <begin position="4"/>
        <end position="81"/>
    </location>
</feature>
<name>A0A165FE25_XYLHT</name>
<feature type="compositionally biased region" description="Low complexity" evidence="1">
    <location>
        <begin position="265"/>
        <end position="279"/>
    </location>
</feature>
<feature type="region of interest" description="Disordered" evidence="1">
    <location>
        <begin position="235"/>
        <end position="290"/>
    </location>
</feature>
<dbReference type="GO" id="GO:0006396">
    <property type="term" value="P:RNA processing"/>
    <property type="evidence" value="ECO:0007669"/>
    <property type="project" value="InterPro"/>
</dbReference>
<dbReference type="GeneID" id="28901398"/>
<dbReference type="RefSeq" id="XP_018186425.1">
    <property type="nucleotide sequence ID" value="XM_018336261.1"/>
</dbReference>